<dbReference type="EMBL" id="AXSB02000024">
    <property type="protein sequence ID" value="ETH31056.1"/>
    <property type="molecule type" value="Genomic_DNA"/>
</dbReference>
<proteinExistence type="predicted"/>
<comment type="caution">
    <text evidence="2">The sequence shown here is derived from an EMBL/GenBank/DDBJ whole genome shotgun (WGS) entry which is preliminary data.</text>
</comment>
<sequence length="82" mass="9698">MYHRRNSWIWKRKTRLPGRVLSGALLSIYRNDAIPTRRMKSLTRLSAEDSGRSSCRAQQHLDRASDMRQGWHAGRHAKRRQL</sequence>
<accession>A0AAI9J2B4</accession>
<protein>
    <submittedName>
        <fullName evidence="2">Uncharacterized protein</fullName>
    </submittedName>
</protein>
<evidence type="ECO:0000313" key="3">
    <source>
        <dbReference type="Proteomes" id="UP000018679"/>
    </source>
</evidence>
<reference evidence="2 3" key="1">
    <citation type="journal article" date="2013" name="Genome Announc.">
        <title>Genome Sequences of 28 Bordetella pertussis U.S. Outbreak Strains Dating from 2010 to 2012.</title>
        <authorList>
            <person name="Harvill E.T."/>
            <person name="Goodfield L.L."/>
            <person name="Ivanov Y."/>
            <person name="Meyer J.A."/>
            <person name="Newth C."/>
            <person name="Cassiday P."/>
            <person name="Tondella M.L."/>
            <person name="Liao P."/>
            <person name="Zimmerman J."/>
            <person name="Meert K."/>
            <person name="Wessel D."/>
            <person name="Berger J."/>
            <person name="Dean J.M."/>
            <person name="Holubkov R."/>
            <person name="Burr J."/>
            <person name="Liu T."/>
            <person name="Brinkac L."/>
            <person name="Kim M."/>
            <person name="Losada L."/>
        </authorList>
    </citation>
    <scope>NUCLEOTIDE SEQUENCE [LARGE SCALE GENOMIC DNA]</scope>
    <source>
        <strain evidence="2 3">CHLA-26</strain>
    </source>
</reference>
<gene>
    <name evidence="2" type="ORF">L566_0850</name>
</gene>
<evidence type="ECO:0000313" key="2">
    <source>
        <dbReference type="EMBL" id="ETH31056.1"/>
    </source>
</evidence>
<name>A0AAI9J2B4_BORPT</name>
<dbReference type="AlphaFoldDB" id="A0AAI9J2B4"/>
<feature type="region of interest" description="Disordered" evidence="1">
    <location>
        <begin position="44"/>
        <end position="82"/>
    </location>
</feature>
<organism evidence="2 3">
    <name type="scientific">Bordetella pertussis CHLA-26</name>
    <dbReference type="NCBI Taxonomy" id="1331284"/>
    <lineage>
        <taxon>Bacteria</taxon>
        <taxon>Pseudomonadati</taxon>
        <taxon>Pseudomonadota</taxon>
        <taxon>Betaproteobacteria</taxon>
        <taxon>Burkholderiales</taxon>
        <taxon>Alcaligenaceae</taxon>
        <taxon>Bordetella</taxon>
    </lineage>
</organism>
<evidence type="ECO:0000256" key="1">
    <source>
        <dbReference type="SAM" id="MobiDB-lite"/>
    </source>
</evidence>
<dbReference type="Proteomes" id="UP000018679">
    <property type="component" value="Unassembled WGS sequence"/>
</dbReference>
<feature type="compositionally biased region" description="Basic residues" evidence="1">
    <location>
        <begin position="73"/>
        <end position="82"/>
    </location>
</feature>